<reference evidence="3" key="1">
    <citation type="submission" date="2017-09" db="EMBL/GenBank/DDBJ databases">
        <title>Depth-based differentiation of microbial function through sediment-hosted aquifers and enrichment of novel symbionts in the deep terrestrial subsurface.</title>
        <authorList>
            <person name="Probst A.J."/>
            <person name="Ladd B."/>
            <person name="Jarett J.K."/>
            <person name="Geller-Mcgrath D.E."/>
            <person name="Sieber C.M.K."/>
            <person name="Emerson J.B."/>
            <person name="Anantharaman K."/>
            <person name="Thomas B.C."/>
            <person name="Malmstrom R."/>
            <person name="Stieglmeier M."/>
            <person name="Klingl A."/>
            <person name="Woyke T."/>
            <person name="Ryan C.M."/>
            <person name="Banfield J.F."/>
        </authorList>
    </citation>
    <scope>NUCLEOTIDE SEQUENCE [LARGE SCALE GENOMIC DNA]</scope>
</reference>
<dbReference type="EMBL" id="PEWZ01000105">
    <property type="protein sequence ID" value="PIU34548.1"/>
    <property type="molecule type" value="Genomic_DNA"/>
</dbReference>
<dbReference type="Proteomes" id="UP000229502">
    <property type="component" value="Unassembled WGS sequence"/>
</dbReference>
<feature type="transmembrane region" description="Helical" evidence="1">
    <location>
        <begin position="66"/>
        <end position="87"/>
    </location>
</feature>
<evidence type="ECO:0000256" key="1">
    <source>
        <dbReference type="SAM" id="Phobius"/>
    </source>
</evidence>
<gene>
    <name evidence="2" type="ORF">COT03_02160</name>
</gene>
<accession>A0A2M6YR11</accession>
<feature type="transmembrane region" description="Helical" evidence="1">
    <location>
        <begin position="23"/>
        <end position="45"/>
    </location>
</feature>
<keyword evidence="1" id="KW-0472">Membrane</keyword>
<dbReference type="AlphaFoldDB" id="A0A2M6YR11"/>
<proteinExistence type="predicted"/>
<evidence type="ECO:0000313" key="3">
    <source>
        <dbReference type="Proteomes" id="UP000229502"/>
    </source>
</evidence>
<comment type="caution">
    <text evidence="2">The sequence shown here is derived from an EMBL/GenBank/DDBJ whole genome shotgun (WGS) entry which is preliminary data.</text>
</comment>
<evidence type="ECO:0000313" key="2">
    <source>
        <dbReference type="EMBL" id="PIU34548.1"/>
    </source>
</evidence>
<sequence>MTSSGYGVDTALGCIPASNLNEFVGWFLSKLIFVASGIAFLLMAFGALKIITSAGSPESIQAGKELITSALAGLIFVILSLFLLKLIGVDILQIPGFGK</sequence>
<keyword evidence="1" id="KW-0812">Transmembrane</keyword>
<protein>
    <submittedName>
        <fullName evidence="2">Uncharacterized protein</fullName>
    </submittedName>
</protein>
<organism evidence="2 3">
    <name type="scientific">Candidatus Shapirobacteria bacterium CG07_land_8_20_14_0_80_39_18</name>
    <dbReference type="NCBI Taxonomy" id="1974882"/>
    <lineage>
        <taxon>Bacteria</taxon>
        <taxon>Candidatus Shapironibacteriota</taxon>
    </lineage>
</organism>
<name>A0A2M6YR11_9BACT</name>
<keyword evidence="1" id="KW-1133">Transmembrane helix</keyword>